<dbReference type="PROSITE" id="PS50262">
    <property type="entry name" value="G_PROTEIN_RECEP_F1_2"/>
    <property type="match status" value="1"/>
</dbReference>
<feature type="transmembrane region" description="Helical" evidence="12">
    <location>
        <begin position="61"/>
        <end position="81"/>
    </location>
</feature>
<comment type="caution">
    <text evidence="14">The sequence shown here is derived from an EMBL/GenBank/DDBJ whole genome shotgun (WGS) entry which is preliminary data.</text>
</comment>
<dbReference type="SUPFAM" id="SSF81321">
    <property type="entry name" value="Family A G protein-coupled receptor-like"/>
    <property type="match status" value="1"/>
</dbReference>
<feature type="transmembrane region" description="Helical" evidence="12">
    <location>
        <begin position="101"/>
        <end position="122"/>
    </location>
</feature>
<reference evidence="14 15" key="1">
    <citation type="submission" date="2019-09" db="EMBL/GenBank/DDBJ databases">
        <title>Bird 10,000 Genomes (B10K) Project - Family phase.</title>
        <authorList>
            <person name="Zhang G."/>
        </authorList>
    </citation>
    <scope>NUCLEOTIDE SEQUENCE [LARGE SCALE GENOMIC DNA]</scope>
    <source>
        <strain evidence="14">B10K-DU-001-60</strain>
        <tissue evidence="14">Muscle</tissue>
    </source>
</reference>
<accession>A0A7K9X807</accession>
<keyword evidence="6" id="KW-0552">Olfaction</keyword>
<evidence type="ECO:0000256" key="5">
    <source>
        <dbReference type="ARBA" id="ARBA00022692"/>
    </source>
</evidence>
<comment type="similarity">
    <text evidence="2">Belongs to the G-protein coupled receptor 1 family.</text>
</comment>
<evidence type="ECO:0000256" key="9">
    <source>
        <dbReference type="ARBA" id="ARBA00023136"/>
    </source>
</evidence>
<gene>
    <name evidence="14" type="primary">Or10a7_0</name>
    <name evidence="14" type="ORF">PSOCRE_R03945</name>
</gene>
<evidence type="ECO:0000256" key="2">
    <source>
        <dbReference type="ARBA" id="ARBA00010663"/>
    </source>
</evidence>
<sequence length="306" mass="34758">MANGECSNKTVITTVLLLEFGNIPEIQPFLFLLFLVIYVVTVIGNILIFLLVVVDWHLHKPIYFFLCNLSCLETCYSSAILPRMLLNFLTGDKRLSVGSCITQLYFFGSLAATESFLLSAMSDDRYLVVCKPLHYRAVMNSRYCLQLIAWSWMNGFLVMTISYFLISQHSFCGPKFVDHFFCDFTPVKKLSCCDTSLTEMLVLVLSAVCTLPSYLLTLVPYICLITTVLRMSSTTGMQKAFSTCFSHFIVITVFYGSLIVVYVRPKTRTLRALNKVFSVFYTVVTPLLNLLIYSLRNRAMKDALSK</sequence>
<evidence type="ECO:0000256" key="7">
    <source>
        <dbReference type="ARBA" id="ARBA00022989"/>
    </source>
</evidence>
<dbReference type="Pfam" id="PF13853">
    <property type="entry name" value="7tm_4"/>
    <property type="match status" value="1"/>
</dbReference>
<dbReference type="InterPro" id="IPR000725">
    <property type="entry name" value="Olfact_rcpt"/>
</dbReference>
<dbReference type="FunFam" id="1.10.1220.70:FF:000001">
    <property type="entry name" value="Olfactory receptor"/>
    <property type="match status" value="1"/>
</dbReference>
<dbReference type="GO" id="GO:0004984">
    <property type="term" value="F:olfactory receptor activity"/>
    <property type="evidence" value="ECO:0007669"/>
    <property type="project" value="InterPro"/>
</dbReference>
<evidence type="ECO:0000256" key="1">
    <source>
        <dbReference type="ARBA" id="ARBA00004651"/>
    </source>
</evidence>
<keyword evidence="5 12" id="KW-0812">Transmembrane</keyword>
<keyword evidence="15" id="KW-1185">Reference proteome</keyword>
<feature type="non-terminal residue" evidence="14">
    <location>
        <position position="306"/>
    </location>
</feature>
<organism evidence="14 15">
    <name type="scientific">Psophia crepitans</name>
    <name type="common">common trumpeter</name>
    <dbReference type="NCBI Taxonomy" id="54359"/>
    <lineage>
        <taxon>Eukaryota</taxon>
        <taxon>Metazoa</taxon>
        <taxon>Chordata</taxon>
        <taxon>Craniata</taxon>
        <taxon>Vertebrata</taxon>
        <taxon>Euteleostomi</taxon>
        <taxon>Archelosauria</taxon>
        <taxon>Archosauria</taxon>
        <taxon>Dinosauria</taxon>
        <taxon>Saurischia</taxon>
        <taxon>Theropoda</taxon>
        <taxon>Coelurosauria</taxon>
        <taxon>Aves</taxon>
        <taxon>Neognathae</taxon>
        <taxon>Neoaves</taxon>
        <taxon>Gruiformes</taxon>
        <taxon>Psophiidae</taxon>
        <taxon>Psophia</taxon>
    </lineage>
</organism>
<dbReference type="CDD" id="cd15911">
    <property type="entry name" value="7tmA_OR11A-like"/>
    <property type="match status" value="1"/>
</dbReference>
<evidence type="ECO:0000256" key="10">
    <source>
        <dbReference type="ARBA" id="ARBA00023170"/>
    </source>
</evidence>
<dbReference type="PANTHER" id="PTHR26452">
    <property type="entry name" value="OLFACTORY RECEPTOR"/>
    <property type="match status" value="1"/>
</dbReference>
<protein>
    <submittedName>
        <fullName evidence="14">O10A7 protein</fullName>
    </submittedName>
</protein>
<feature type="transmembrane region" description="Helical" evidence="12">
    <location>
        <begin position="241"/>
        <end position="264"/>
    </location>
</feature>
<keyword evidence="8" id="KW-0297">G-protein coupled receptor</keyword>
<dbReference type="GO" id="GO:0005886">
    <property type="term" value="C:plasma membrane"/>
    <property type="evidence" value="ECO:0007669"/>
    <property type="project" value="UniProtKB-SubCell"/>
</dbReference>
<dbReference type="Gene3D" id="1.20.1070.10">
    <property type="entry name" value="Rhodopsin 7-helix transmembrane proteins"/>
    <property type="match status" value="1"/>
</dbReference>
<feature type="transmembrane region" description="Helical" evidence="12">
    <location>
        <begin position="29"/>
        <end position="54"/>
    </location>
</feature>
<evidence type="ECO:0000256" key="11">
    <source>
        <dbReference type="ARBA" id="ARBA00023224"/>
    </source>
</evidence>
<evidence type="ECO:0000256" key="6">
    <source>
        <dbReference type="ARBA" id="ARBA00022725"/>
    </source>
</evidence>
<keyword evidence="9 12" id="KW-0472">Membrane</keyword>
<name>A0A7K9X807_9GRUI</name>
<keyword evidence="7 12" id="KW-1133">Transmembrane helix</keyword>
<evidence type="ECO:0000256" key="12">
    <source>
        <dbReference type="SAM" id="Phobius"/>
    </source>
</evidence>
<dbReference type="InterPro" id="IPR017452">
    <property type="entry name" value="GPCR_Rhodpsn_7TM"/>
</dbReference>
<keyword evidence="3" id="KW-1003">Cell membrane</keyword>
<evidence type="ECO:0000313" key="14">
    <source>
        <dbReference type="EMBL" id="NXI93457.1"/>
    </source>
</evidence>
<feature type="transmembrane region" description="Helical" evidence="12">
    <location>
        <begin position="276"/>
        <end position="295"/>
    </location>
</feature>
<dbReference type="InterPro" id="IPR000276">
    <property type="entry name" value="GPCR_Rhodpsn"/>
</dbReference>
<evidence type="ECO:0000256" key="4">
    <source>
        <dbReference type="ARBA" id="ARBA00022606"/>
    </source>
</evidence>
<dbReference type="EMBL" id="VWZZ01002582">
    <property type="protein sequence ID" value="NXI93457.1"/>
    <property type="molecule type" value="Genomic_DNA"/>
</dbReference>
<proteinExistence type="inferred from homology"/>
<evidence type="ECO:0000256" key="3">
    <source>
        <dbReference type="ARBA" id="ARBA00022475"/>
    </source>
</evidence>
<evidence type="ECO:0000256" key="8">
    <source>
        <dbReference type="ARBA" id="ARBA00023040"/>
    </source>
</evidence>
<keyword evidence="4" id="KW-0716">Sensory transduction</keyword>
<feature type="domain" description="G-protein coupled receptors family 1 profile" evidence="13">
    <location>
        <begin position="44"/>
        <end position="293"/>
    </location>
</feature>
<dbReference type="InterPro" id="IPR050516">
    <property type="entry name" value="Olfactory_GPCR"/>
</dbReference>
<dbReference type="PRINTS" id="PR00245">
    <property type="entry name" value="OLFACTORYR"/>
</dbReference>
<dbReference type="GO" id="GO:0004930">
    <property type="term" value="F:G protein-coupled receptor activity"/>
    <property type="evidence" value="ECO:0007669"/>
    <property type="project" value="UniProtKB-KW"/>
</dbReference>
<dbReference type="FunFam" id="1.20.1070.10:FF:000001">
    <property type="entry name" value="Olfactory receptor"/>
    <property type="match status" value="1"/>
</dbReference>
<dbReference type="Proteomes" id="UP000587472">
    <property type="component" value="Unassembled WGS sequence"/>
</dbReference>
<dbReference type="AlphaFoldDB" id="A0A7K9X807"/>
<keyword evidence="10" id="KW-0675">Receptor</keyword>
<feature type="non-terminal residue" evidence="14">
    <location>
        <position position="1"/>
    </location>
</feature>
<dbReference type="PRINTS" id="PR00237">
    <property type="entry name" value="GPCRRHODOPSN"/>
</dbReference>
<evidence type="ECO:0000313" key="15">
    <source>
        <dbReference type="Proteomes" id="UP000587472"/>
    </source>
</evidence>
<keyword evidence="11" id="KW-0807">Transducer</keyword>
<feature type="transmembrane region" description="Helical" evidence="12">
    <location>
        <begin position="143"/>
        <end position="166"/>
    </location>
</feature>
<comment type="subcellular location">
    <subcellularLocation>
        <location evidence="1">Cell membrane</location>
        <topology evidence="1">Multi-pass membrane protein</topology>
    </subcellularLocation>
</comment>
<feature type="transmembrane region" description="Helical" evidence="12">
    <location>
        <begin position="200"/>
        <end position="229"/>
    </location>
</feature>
<evidence type="ECO:0000259" key="13">
    <source>
        <dbReference type="PROSITE" id="PS50262"/>
    </source>
</evidence>